<evidence type="ECO:0000256" key="1">
    <source>
        <dbReference type="ARBA" id="ARBA00007441"/>
    </source>
</evidence>
<organism evidence="4 5">
    <name type="scientific">Penicillium hordei</name>
    <dbReference type="NCBI Taxonomy" id="40994"/>
    <lineage>
        <taxon>Eukaryota</taxon>
        <taxon>Fungi</taxon>
        <taxon>Dikarya</taxon>
        <taxon>Ascomycota</taxon>
        <taxon>Pezizomycotina</taxon>
        <taxon>Eurotiomycetes</taxon>
        <taxon>Eurotiomycetidae</taxon>
        <taxon>Eurotiales</taxon>
        <taxon>Aspergillaceae</taxon>
        <taxon>Penicillium</taxon>
    </lineage>
</organism>
<keyword evidence="4" id="KW-0808">Transferase</keyword>
<keyword evidence="2" id="KW-0663">Pyridoxal phosphate</keyword>
<dbReference type="Gene3D" id="3.40.640.10">
    <property type="entry name" value="Type I PLP-dependent aspartate aminotransferase-like (Major domain)"/>
    <property type="match status" value="1"/>
</dbReference>
<evidence type="ECO:0000259" key="3">
    <source>
        <dbReference type="Pfam" id="PF00155"/>
    </source>
</evidence>
<feature type="domain" description="Aminotransferase class I/classII large" evidence="3">
    <location>
        <begin position="71"/>
        <end position="418"/>
    </location>
</feature>
<evidence type="ECO:0000256" key="2">
    <source>
        <dbReference type="ARBA" id="ARBA00022898"/>
    </source>
</evidence>
<dbReference type="PANTHER" id="PTHR43795">
    <property type="entry name" value="BIFUNCTIONAL ASPARTATE AMINOTRANSFERASE AND GLUTAMATE/ASPARTATE-PREPHENATE AMINOTRANSFERASE-RELATED"/>
    <property type="match status" value="1"/>
</dbReference>
<dbReference type="InterPro" id="IPR004839">
    <property type="entry name" value="Aminotransferase_I/II_large"/>
</dbReference>
<reference evidence="4" key="2">
    <citation type="submission" date="2023-01" db="EMBL/GenBank/DDBJ databases">
        <authorList>
            <person name="Petersen C."/>
        </authorList>
    </citation>
    <scope>NUCLEOTIDE SEQUENCE</scope>
    <source>
        <strain evidence="4">IBT 12815</strain>
    </source>
</reference>
<dbReference type="GO" id="GO:0006520">
    <property type="term" value="P:amino acid metabolic process"/>
    <property type="evidence" value="ECO:0007669"/>
    <property type="project" value="TreeGrafter"/>
</dbReference>
<evidence type="ECO:0000313" key="4">
    <source>
        <dbReference type="EMBL" id="KAJ5604114.1"/>
    </source>
</evidence>
<dbReference type="RefSeq" id="XP_056753912.1">
    <property type="nucleotide sequence ID" value="XM_056898127.1"/>
</dbReference>
<dbReference type="GO" id="GO:0030170">
    <property type="term" value="F:pyridoxal phosphate binding"/>
    <property type="evidence" value="ECO:0007669"/>
    <property type="project" value="InterPro"/>
</dbReference>
<dbReference type="GeneID" id="81588369"/>
<dbReference type="PRINTS" id="PR00753">
    <property type="entry name" value="ACCSYNTHASE"/>
</dbReference>
<dbReference type="Proteomes" id="UP001213799">
    <property type="component" value="Unassembled WGS sequence"/>
</dbReference>
<dbReference type="Pfam" id="PF00155">
    <property type="entry name" value="Aminotran_1_2"/>
    <property type="match status" value="1"/>
</dbReference>
<keyword evidence="5" id="KW-1185">Reference proteome</keyword>
<evidence type="ECO:0000313" key="5">
    <source>
        <dbReference type="Proteomes" id="UP001213799"/>
    </source>
</evidence>
<comment type="caution">
    <text evidence="4">The sequence shown here is derived from an EMBL/GenBank/DDBJ whole genome shotgun (WGS) entry which is preliminary data.</text>
</comment>
<dbReference type="InterPro" id="IPR015424">
    <property type="entry name" value="PyrdxlP-dep_Trfase"/>
</dbReference>
<dbReference type="Gene3D" id="3.90.1150.10">
    <property type="entry name" value="Aspartate Aminotransferase, domain 1"/>
    <property type="match status" value="1"/>
</dbReference>
<protein>
    <submittedName>
        <fullName evidence="4">PLP-dependent transferase</fullName>
    </submittedName>
</protein>
<gene>
    <name evidence="4" type="ORF">N7537_007070</name>
</gene>
<dbReference type="PANTHER" id="PTHR43795:SF39">
    <property type="entry name" value="AMINOTRANSFERASE CLASS I_CLASSII DOMAIN-CONTAINING PROTEIN"/>
    <property type="match status" value="1"/>
</dbReference>
<dbReference type="EMBL" id="JAQJAE010000003">
    <property type="protein sequence ID" value="KAJ5604114.1"/>
    <property type="molecule type" value="Genomic_DNA"/>
</dbReference>
<dbReference type="InterPro" id="IPR004838">
    <property type="entry name" value="NHTrfase_class1_PyrdxlP-BS"/>
</dbReference>
<dbReference type="AlphaFoldDB" id="A0AAD6EA01"/>
<dbReference type="CDD" id="cd00609">
    <property type="entry name" value="AAT_like"/>
    <property type="match status" value="1"/>
</dbReference>
<proteinExistence type="inferred from homology"/>
<name>A0AAD6EA01_9EURO</name>
<dbReference type="SUPFAM" id="SSF53383">
    <property type="entry name" value="PLP-dependent transferases"/>
    <property type="match status" value="1"/>
</dbReference>
<dbReference type="GO" id="GO:0008483">
    <property type="term" value="F:transaminase activity"/>
    <property type="evidence" value="ECO:0007669"/>
    <property type="project" value="TreeGrafter"/>
</dbReference>
<sequence>MSSIFAPSRRSLRYSGPDSLADVNIIVDDDIYHPVSNPDGIINLGTTINPLMSDIVDEFLRTRYKVHSELAIMYNHTSGSPALRATVADLINRHFTPSKEVQPQNVIAANGLTGLINSLAYTLLEDNESILMPTPAYNLLVTATEKRNDIHCVFADTEDIDQFCSTDIDDYLAAFSAAIDQASDRGNPVKAILLCNPHNPLGRCYERKVLKAVLEFCHRGRLHLIVDEIYALSALDGSFCSALSLEALPTDNVHVLYGISKDWGFNGLRLGFMISRNKLVLDTMKQAVGRFTRFSSLSEQFYIDYLSDTAFIDDVYLPTLRRRIRATKSVAESFLSDVHIPYTPSCAGFFLWVDLRRWICHFPATDDQETPEIQLAHHLIQHRVFLQPTKAFVTKQQGHFRFSYSRDQPVLQEGLRRLGTALAALEPPLGHKHRL</sequence>
<dbReference type="InterPro" id="IPR015422">
    <property type="entry name" value="PyrdxlP-dep_Trfase_small"/>
</dbReference>
<dbReference type="InterPro" id="IPR050478">
    <property type="entry name" value="Ethylene_sulfur-biosynth"/>
</dbReference>
<reference evidence="4" key="1">
    <citation type="journal article" date="2023" name="IMA Fungus">
        <title>Comparative genomic study of the Penicillium genus elucidates a diverse pangenome and 15 lateral gene transfer events.</title>
        <authorList>
            <person name="Petersen C."/>
            <person name="Sorensen T."/>
            <person name="Nielsen M.R."/>
            <person name="Sondergaard T.E."/>
            <person name="Sorensen J.L."/>
            <person name="Fitzpatrick D.A."/>
            <person name="Frisvad J.C."/>
            <person name="Nielsen K.L."/>
        </authorList>
    </citation>
    <scope>NUCLEOTIDE SEQUENCE</scope>
    <source>
        <strain evidence="4">IBT 12815</strain>
    </source>
</reference>
<dbReference type="InterPro" id="IPR015421">
    <property type="entry name" value="PyrdxlP-dep_Trfase_major"/>
</dbReference>
<accession>A0AAD6EA01</accession>
<comment type="similarity">
    <text evidence="1">Belongs to the class-I pyridoxal-phosphate-dependent aminotransferase family.</text>
</comment>
<dbReference type="PROSITE" id="PS00105">
    <property type="entry name" value="AA_TRANSFER_CLASS_1"/>
    <property type="match status" value="1"/>
</dbReference>